<evidence type="ECO:0000313" key="3">
    <source>
        <dbReference type="EMBL" id="QAT62935.1"/>
    </source>
</evidence>
<dbReference type="EMBL" id="CP035282">
    <property type="protein sequence ID" value="QAT62935.1"/>
    <property type="molecule type" value="Genomic_DNA"/>
</dbReference>
<dbReference type="KEGG" id="spoa:EQM13_01585"/>
<dbReference type="EMBL" id="CP035282">
    <property type="protein sequence ID" value="QAT60354.1"/>
    <property type="molecule type" value="Genomic_DNA"/>
</dbReference>
<dbReference type="AlphaFoldDB" id="A0A410Q8V5"/>
<gene>
    <name evidence="2" type="ORF">EQM13_01585</name>
    <name evidence="3" type="ORF">EQM13_15870</name>
</gene>
<dbReference type="InterPro" id="IPR009057">
    <property type="entry name" value="Homeodomain-like_sf"/>
</dbReference>
<dbReference type="KEGG" id="spoa:EQM13_15870"/>
<dbReference type="Pfam" id="PF13565">
    <property type="entry name" value="HTH_32"/>
    <property type="match status" value="1"/>
</dbReference>
<dbReference type="InterPro" id="IPR047655">
    <property type="entry name" value="Transpos_IS630-like"/>
</dbReference>
<dbReference type="Pfam" id="PF13358">
    <property type="entry name" value="DDE_3"/>
    <property type="match status" value="1"/>
</dbReference>
<dbReference type="RefSeq" id="WP_128751761.1">
    <property type="nucleotide sequence ID" value="NZ_CP035282.1"/>
</dbReference>
<reference evidence="2" key="2">
    <citation type="submission" date="2019-01" db="EMBL/GenBank/DDBJ databases">
        <title>Draft genomes of a novel of Tissierellia strains.</title>
        <authorList>
            <person name="Ma S."/>
        </authorList>
    </citation>
    <scope>NUCLEOTIDE SEQUENCE</scope>
    <source>
        <strain evidence="2">JN-28</strain>
    </source>
</reference>
<evidence type="ECO:0000313" key="4">
    <source>
        <dbReference type="Proteomes" id="UP000287969"/>
    </source>
</evidence>
<dbReference type="InterPro" id="IPR038717">
    <property type="entry name" value="Tc1-like_DDE_dom"/>
</dbReference>
<dbReference type="SUPFAM" id="SSF46689">
    <property type="entry name" value="Homeodomain-like"/>
    <property type="match status" value="1"/>
</dbReference>
<evidence type="ECO:0000313" key="2">
    <source>
        <dbReference type="EMBL" id="QAT60354.1"/>
    </source>
</evidence>
<sequence length="249" mass="28459">MRKKLEVNPKYASYDMLKQLYQTEKDVRLKIRLLAILHFFEGYTSLEVAKLLHQSDSTVRRYLHRYNKAGLAGLKDIPHPPKKNILTNDELKEIDKALSSSPRNAGLNFSNWTGQLIVSFVKNKFNKTIALGTAYNILHRLNYSKTRPKKTDKRVNKETLENFRSELNGLLESKDEDTVIVYEDEAIITSEPTISSVWSKKGTQTVVKTNTSGSRKRNVIFGAVNPETGELSQQFSDKGNTENFKSFLK</sequence>
<dbReference type="OrthoDB" id="2854648at2"/>
<dbReference type="Proteomes" id="UP000287969">
    <property type="component" value="Chromosome"/>
</dbReference>
<protein>
    <submittedName>
        <fullName evidence="2">IS630 family transposase</fullName>
    </submittedName>
</protein>
<dbReference type="NCBIfam" id="NF033545">
    <property type="entry name" value="transpos_IS630"/>
    <property type="match status" value="1"/>
</dbReference>
<evidence type="ECO:0000259" key="1">
    <source>
        <dbReference type="Pfam" id="PF13358"/>
    </source>
</evidence>
<dbReference type="Gene3D" id="1.10.10.10">
    <property type="entry name" value="Winged helix-like DNA-binding domain superfamily/Winged helix DNA-binding domain"/>
    <property type="match status" value="1"/>
</dbReference>
<name>A0A410Q8V5_9FIRM</name>
<keyword evidence="4" id="KW-1185">Reference proteome</keyword>
<organism evidence="2 4">
    <name type="scientific">Acidilutibacter cellobiosedens</name>
    <dbReference type="NCBI Taxonomy" id="2507161"/>
    <lineage>
        <taxon>Bacteria</taxon>
        <taxon>Bacillati</taxon>
        <taxon>Bacillota</taxon>
        <taxon>Tissierellia</taxon>
        <taxon>Tissierellales</taxon>
        <taxon>Acidilutibacteraceae</taxon>
        <taxon>Acidilutibacter</taxon>
    </lineage>
</organism>
<dbReference type="InterPro" id="IPR036388">
    <property type="entry name" value="WH-like_DNA-bd_sf"/>
</dbReference>
<proteinExistence type="predicted"/>
<reference evidence="4" key="1">
    <citation type="submission" date="2019-01" db="EMBL/GenBank/DDBJ databases">
        <title>Draft genomes of a novel of Sporanaerobacter strains.</title>
        <authorList>
            <person name="Ma S."/>
        </authorList>
    </citation>
    <scope>NUCLEOTIDE SEQUENCE [LARGE SCALE GENOMIC DNA]</scope>
    <source>
        <strain evidence="4">NJN-17</strain>
    </source>
</reference>
<feature type="domain" description="Tc1-like transposase DDE" evidence="1">
    <location>
        <begin position="180"/>
        <end position="248"/>
    </location>
</feature>
<accession>A0A410Q8V5</accession>